<dbReference type="SUPFAM" id="SSF56801">
    <property type="entry name" value="Acetyl-CoA synthetase-like"/>
    <property type="match status" value="2"/>
</dbReference>
<name>A0A1V6UEN4_9EURO</name>
<dbReference type="Gene3D" id="1.10.1200.10">
    <property type="entry name" value="ACP-like"/>
    <property type="match status" value="2"/>
</dbReference>
<dbReference type="EMBL" id="MDDG01000011">
    <property type="protein sequence ID" value="OQE36922.1"/>
    <property type="molecule type" value="Genomic_DNA"/>
</dbReference>
<dbReference type="GO" id="GO:0044550">
    <property type="term" value="P:secondary metabolite biosynthetic process"/>
    <property type="evidence" value="ECO:0007669"/>
    <property type="project" value="TreeGrafter"/>
</dbReference>
<evidence type="ECO:0000313" key="8">
    <source>
        <dbReference type="Proteomes" id="UP000191500"/>
    </source>
</evidence>
<dbReference type="InterPro" id="IPR009081">
    <property type="entry name" value="PP-bd_ACP"/>
</dbReference>
<keyword evidence="3" id="KW-0436">Ligase</keyword>
<keyword evidence="8" id="KW-1185">Reference proteome</keyword>
<dbReference type="PANTHER" id="PTHR45527">
    <property type="entry name" value="NONRIBOSOMAL PEPTIDE SYNTHETASE"/>
    <property type="match status" value="1"/>
</dbReference>
<dbReference type="Gene3D" id="3.30.559.30">
    <property type="entry name" value="Nonribosomal peptide synthetase, condensation domain"/>
    <property type="match status" value="3"/>
</dbReference>
<dbReference type="InterPro" id="IPR025110">
    <property type="entry name" value="AMP-bd_C"/>
</dbReference>
<dbReference type="Pfam" id="PF00501">
    <property type="entry name" value="AMP-binding"/>
    <property type="match status" value="2"/>
</dbReference>
<dbReference type="InterPro" id="IPR045851">
    <property type="entry name" value="AMP-bd_C_sf"/>
</dbReference>
<dbReference type="PROSITE" id="PS00455">
    <property type="entry name" value="AMP_BINDING"/>
    <property type="match status" value="2"/>
</dbReference>
<dbReference type="InterPro" id="IPR001242">
    <property type="entry name" value="Condensation_dom"/>
</dbReference>
<dbReference type="FunFam" id="3.40.50.12780:FF:000012">
    <property type="entry name" value="Non-ribosomal peptide synthetase"/>
    <property type="match status" value="1"/>
</dbReference>
<proteinExistence type="inferred from homology"/>
<sequence length="2358" mass="260751">MISRDDGTEGPQQAKISNVHVEALNDVDIANEYWEELFRQAGTQQRLQCFPIEYQQPRCNSTLTIADGLFEATLWFCKKYNVRLHDVFYGIWAIVSARHMADGQRTTVFAVAGRDRSSPGQDGGIRVSNHDFPLILTLPEDMEVLSWIRHVGTVSAKASSHAHVGYKSILAKTSAHNPQVKLSISWPGTSQEVGVTGDDFFALVLDIRISTNLKLSVWHNSTVPEREIRVLLDHVAATLQQTMESHHSSISEFQIMPPTEKQLLQEYANNSGLMHRLIEQQAKLTPDAEAVRFEQDKPLNFSTLNARSNKLARHIRSFGASIVPVHMHISMNFIVALLAILKAGAAYVILDPDAGAVRRSYIIKDVQADLVLVDENTAGEFHTEFEVGDLLRQSANYDESNLTTDQRVSDLAYIIYTSGSSGNPKAVQLEHQAAFCGLKSFPRIANLRQLLFYNPVFSAAQRSIWATLSVGGCLCLASKKNTTVYLATTINAMQINSIDMTSTTATLISPDEVPPLRRLVLGGEMVSSTVIQRWAHRVELFSSYGLSECTQLNWRCRLSSGSNPRNIGQPSDTTTSYVLIPGTIQLSPLLVPGELCLGGAQLARGYLNLTEETNKRFIDNPFGQGRLYRTGDMAVRHADGSIEILGRIDFQAKINGQRVDPGEPNSVIQAHEDVEQSAVVPVSVNGKMLLVAVVVSRAKCEWDPLVESLRSFLPSRIPSYMVPSFWVSTPAMPLNANGKIDMQAVRVIVEGQRDSGQLLPPRSKTDLNASTLTQNENILRELWAELLSVPESYISLDDSFVSLGGTSLEAIQVVSRLRSEHSLSLKVDDIILSNSLSDVARLAEKLAEAISNQDQITPFALLREPLSSKDLNIEHSEIEDAYPVTPFQEAAIANTVMGGKSYIYSRSYSFAGHDEAIVKASLVSLAKSHTLLRTTFVARGASFLQVVKKTVELPWETSKLDVKDYMRQRASDLMYAGDLWWRAAVLPGNILVLTTHHALFDYWSNEFLSHDLTSILLGEEPIHRPVYRRYIEHLQQYDDNAMEAFWSNYLDGVKPSPLGPYGSRESAVTSKLNFDFQSAASKLRVTPSVLLYAAWSVVLSVAGSTDDVVFGVTLSGREAPVPGILQMNGPTLMVAPLRVKVDKTKSFKAHLTSIQDSLWGVAKNAQYGLRRILKTTGQPKDLVGSMVNFLIKLPVPRPAGGLALLPEMNLGSVENVKIEINKDSMDCVTVVSSLDGEFAQALVNTVAIVLESASSAPLTEIGNWELVQPTTRFRGGLEPKDPASQLMNGVQSQAEDGLVGSIEGDLMQIPSREHAELAHSAFQRMAVAHPAKIAVQDASGNQITYAGLAIKANRLAGLLRTKGTQLEQIVPIMFEKSINTVVAIFGILVAGGAFLPLGPENPRERNLGILDDLEGKIAIADRSNAAFFVDAAYEVIVLDDLEWDAMPIERHVVPDMTPNSLAYVIYTSGSTGKPKGTLLMHEGLSAAAQAINEATKTEISHRFLWVPNYTFDGSLDTLFTALSSGCTLCVAPQSVIASNLTGLINTMQVNRANMTPSMTALIDPEEVPTLQILITGGEAITSQLLTAWMPRVKIYNAYGPTEATISITTTRIYPQMNLRNVGRPFKSVNALILDPETTNAVPNGSVGELCLSGPQVARGYLKRADATERAFLNRPQGRIYRTGDLARILPNGDIELFGRKDDQVKINGYRIELGEIESVVMRTSMFDTCIVVCATVLKKKQLVAFYSEQIRETGEARTGTDLLRPPGQLLDFDQLKGQLTTIPSYMVPTIWLPVINFPFSVAGKVDRKRLQALVEGMTDNLLKHYLPKEVKSAIITGTELNLQSMWSELFETPADQIHANSSFHALGGDSISALNLVSMLRRQGYETKVSEILSRNTLRQQAALLEGNIKPDTTLTTQTIEYKASDAVWERLSEIGVQKDEVEDIYPCSPGQIEFLTQGNKQEQFWQLMAVRELPKDFEFDRWIQLTTKLTQNSQILRALYVYTEEANAQTAIQVVLKTSTLNLRYKSFDKEEEKQQILATEWEELFDPRKPFVRYTCLVNTGDGTKHLAIKLDHASYDGTLLHIFDDQFKALDKDLPIPRHTPFKDFIGHVMSTPKQPQLDYWVRLLENSNFGFPSNVVHPKISKTEIAKVSTSVGIDNLASSNGVTVPIVFQTAFSILLAHISGTHEVIYDNLITGRNVPLDNPQLIDGNCANFLPFQGHLAEDQPIESLLQETQAAFWTSTENGLVSLGEIYNALGLDRSKSAAKCLFCFQPFEAAPTKQDPMRWIVMKMSKNTMYFNYAIQLEVIKTATKGEYMIRFGYDEKAFTEKEAKVALDWYIGCLGGMATGDLVEELGI</sequence>
<dbReference type="FunFam" id="3.30.300.30:FF:000015">
    <property type="entry name" value="Nonribosomal peptide synthase SidD"/>
    <property type="match status" value="1"/>
</dbReference>
<evidence type="ECO:0000259" key="6">
    <source>
        <dbReference type="PROSITE" id="PS50075"/>
    </source>
</evidence>
<keyword evidence="2" id="KW-0597">Phosphoprotein</keyword>
<dbReference type="Gene3D" id="3.40.50.12780">
    <property type="entry name" value="N-terminal domain of ligase-like"/>
    <property type="match status" value="2"/>
</dbReference>
<dbReference type="InterPro" id="IPR042099">
    <property type="entry name" value="ANL_N_sf"/>
</dbReference>
<feature type="domain" description="Carrier" evidence="6">
    <location>
        <begin position="770"/>
        <end position="847"/>
    </location>
</feature>
<dbReference type="PANTHER" id="PTHR45527:SF1">
    <property type="entry name" value="FATTY ACID SYNTHASE"/>
    <property type="match status" value="1"/>
</dbReference>
<dbReference type="CDD" id="cd05918">
    <property type="entry name" value="A_NRPS_SidN3_like"/>
    <property type="match status" value="2"/>
</dbReference>
<dbReference type="InterPro" id="IPR010071">
    <property type="entry name" value="AA_adenyl_dom"/>
</dbReference>
<dbReference type="Gene3D" id="3.30.300.30">
    <property type="match status" value="2"/>
</dbReference>
<evidence type="ECO:0000313" key="7">
    <source>
        <dbReference type="EMBL" id="OQE36922.1"/>
    </source>
</evidence>
<dbReference type="PROSITE" id="PS50075">
    <property type="entry name" value="CARRIER"/>
    <property type="match status" value="2"/>
</dbReference>
<evidence type="ECO:0000256" key="4">
    <source>
        <dbReference type="ARBA" id="ARBA00023026"/>
    </source>
</evidence>
<keyword evidence="1" id="KW-0596">Phosphopantetheine</keyword>
<dbReference type="Pfam" id="PF00668">
    <property type="entry name" value="Condensation"/>
    <property type="match status" value="2"/>
</dbReference>
<dbReference type="InterPro" id="IPR000873">
    <property type="entry name" value="AMP-dep_synth/lig_dom"/>
</dbReference>
<dbReference type="SUPFAM" id="SSF52777">
    <property type="entry name" value="CoA-dependent acyltransferases"/>
    <property type="match status" value="5"/>
</dbReference>
<dbReference type="InterPro" id="IPR020845">
    <property type="entry name" value="AMP-binding_CS"/>
</dbReference>
<evidence type="ECO:0000256" key="5">
    <source>
        <dbReference type="ARBA" id="ARBA00029454"/>
    </source>
</evidence>
<evidence type="ECO:0000256" key="2">
    <source>
        <dbReference type="ARBA" id="ARBA00022553"/>
    </source>
</evidence>
<dbReference type="Proteomes" id="UP000191500">
    <property type="component" value="Unassembled WGS sequence"/>
</dbReference>
<accession>A0A1V6UEN4</accession>
<reference evidence="8" key="1">
    <citation type="journal article" date="2017" name="Nat. Microbiol.">
        <title>Global analysis of biosynthetic gene clusters reveals vast potential of secondary metabolite production in Penicillium species.</title>
        <authorList>
            <person name="Nielsen J.C."/>
            <person name="Grijseels S."/>
            <person name="Prigent S."/>
            <person name="Ji B."/>
            <person name="Dainat J."/>
            <person name="Nielsen K.F."/>
            <person name="Frisvad J.C."/>
            <person name="Workman M."/>
            <person name="Nielsen J."/>
        </authorList>
    </citation>
    <scope>NUCLEOTIDE SEQUENCE [LARGE SCALE GENOMIC DNA]</scope>
    <source>
        <strain evidence="8">IBT 31321</strain>
    </source>
</reference>
<dbReference type="GO" id="GO:0016874">
    <property type="term" value="F:ligase activity"/>
    <property type="evidence" value="ECO:0007669"/>
    <property type="project" value="UniProtKB-KW"/>
</dbReference>
<dbReference type="PROSITE" id="PS00012">
    <property type="entry name" value="PHOSPHOPANTETHEINE"/>
    <property type="match status" value="1"/>
</dbReference>
<evidence type="ECO:0000256" key="1">
    <source>
        <dbReference type="ARBA" id="ARBA00022450"/>
    </source>
</evidence>
<dbReference type="Pfam" id="PF13193">
    <property type="entry name" value="AMP-binding_C"/>
    <property type="match status" value="1"/>
</dbReference>
<evidence type="ECO:0000256" key="3">
    <source>
        <dbReference type="ARBA" id="ARBA00022598"/>
    </source>
</evidence>
<dbReference type="GO" id="GO:0005737">
    <property type="term" value="C:cytoplasm"/>
    <property type="evidence" value="ECO:0007669"/>
    <property type="project" value="TreeGrafter"/>
</dbReference>
<dbReference type="STRING" id="36646.A0A1V6UEN4"/>
<dbReference type="GO" id="GO:0043041">
    <property type="term" value="P:amino acid activation for nonribosomal peptide biosynthetic process"/>
    <property type="evidence" value="ECO:0007669"/>
    <property type="project" value="TreeGrafter"/>
</dbReference>
<dbReference type="NCBIfam" id="TIGR01733">
    <property type="entry name" value="AA-adenyl-dom"/>
    <property type="match status" value="1"/>
</dbReference>
<protein>
    <recommendedName>
        <fullName evidence="6">Carrier domain-containing protein</fullName>
    </recommendedName>
</protein>
<feature type="domain" description="Carrier" evidence="6">
    <location>
        <begin position="1833"/>
        <end position="1909"/>
    </location>
</feature>
<dbReference type="InterPro" id="IPR023213">
    <property type="entry name" value="CAT-like_dom_sf"/>
</dbReference>
<comment type="caution">
    <text evidence="7">The sequence shown here is derived from an EMBL/GenBank/DDBJ whole genome shotgun (WGS) entry which is preliminary data.</text>
</comment>
<gene>
    <name evidence="7" type="ORF">PENCOP_c011G06840</name>
</gene>
<keyword evidence="4" id="KW-0843">Virulence</keyword>
<comment type="similarity">
    <text evidence="5">Belongs to the NRP synthetase family.</text>
</comment>
<dbReference type="GO" id="GO:0031177">
    <property type="term" value="F:phosphopantetheine binding"/>
    <property type="evidence" value="ECO:0007669"/>
    <property type="project" value="TreeGrafter"/>
</dbReference>
<dbReference type="Pfam" id="PF00550">
    <property type="entry name" value="PP-binding"/>
    <property type="match status" value="2"/>
</dbReference>
<dbReference type="Gene3D" id="3.30.559.10">
    <property type="entry name" value="Chloramphenicol acetyltransferase-like domain"/>
    <property type="match status" value="2"/>
</dbReference>
<dbReference type="InterPro" id="IPR036736">
    <property type="entry name" value="ACP-like_sf"/>
</dbReference>
<dbReference type="InterPro" id="IPR006162">
    <property type="entry name" value="Ppantetheine_attach_site"/>
</dbReference>
<organism evidence="7 8">
    <name type="scientific">Penicillium coprophilum</name>
    <dbReference type="NCBI Taxonomy" id="36646"/>
    <lineage>
        <taxon>Eukaryota</taxon>
        <taxon>Fungi</taxon>
        <taxon>Dikarya</taxon>
        <taxon>Ascomycota</taxon>
        <taxon>Pezizomycotina</taxon>
        <taxon>Eurotiomycetes</taxon>
        <taxon>Eurotiomycetidae</taxon>
        <taxon>Eurotiales</taxon>
        <taxon>Aspergillaceae</taxon>
        <taxon>Penicillium</taxon>
    </lineage>
</organism>
<dbReference type="CDD" id="cd19545">
    <property type="entry name" value="FUM14_C_NRPS-like"/>
    <property type="match status" value="1"/>
</dbReference>
<dbReference type="SUPFAM" id="SSF47336">
    <property type="entry name" value="ACP-like"/>
    <property type="match status" value="2"/>
</dbReference>
<dbReference type="CDD" id="cd19542">
    <property type="entry name" value="CT_NRPS-like"/>
    <property type="match status" value="1"/>
</dbReference>